<dbReference type="AlphaFoldDB" id="A0A1H5XAR0"/>
<accession>A0A1H5XAR0</accession>
<keyword evidence="3" id="KW-1185">Reference proteome</keyword>
<proteinExistence type="predicted"/>
<dbReference type="Proteomes" id="UP000236754">
    <property type="component" value="Unassembled WGS sequence"/>
</dbReference>
<organism evidence="2 3">
    <name type="scientific">Actinacidiphila yanglinensis</name>
    <dbReference type="NCBI Taxonomy" id="310779"/>
    <lineage>
        <taxon>Bacteria</taxon>
        <taxon>Bacillati</taxon>
        <taxon>Actinomycetota</taxon>
        <taxon>Actinomycetes</taxon>
        <taxon>Kitasatosporales</taxon>
        <taxon>Streptomycetaceae</taxon>
        <taxon>Actinacidiphila</taxon>
    </lineage>
</organism>
<reference evidence="2 3" key="1">
    <citation type="submission" date="2016-10" db="EMBL/GenBank/DDBJ databases">
        <authorList>
            <person name="de Groot N.N."/>
        </authorList>
    </citation>
    <scope>NUCLEOTIDE SEQUENCE [LARGE SCALE GENOMIC DNA]</scope>
    <source>
        <strain evidence="2 3">CGMCC 4.2023</strain>
    </source>
</reference>
<evidence type="ECO:0000256" key="1">
    <source>
        <dbReference type="SAM" id="MobiDB-lite"/>
    </source>
</evidence>
<evidence type="ECO:0008006" key="4">
    <source>
        <dbReference type="Google" id="ProtNLM"/>
    </source>
</evidence>
<sequence>MAAVHGHSADEAPFSFRRAVDGLRTARVRTEVRIEEVPAPRRLASYAFALEATVVADGEELADGRLVLLHEPDGHDAWHGEFRLVTLARAELEPEMAGDPLLPEVSWSWLTGALAARSAGYHEPSGTVSRASSHYFGSLSDRRDDTQIEIRASWTPQDRPGADGPDAAAHLVAWCDLLCACAGLPPAEGPDPSGRPAGGVVPLPKRRT</sequence>
<name>A0A1H5XAR0_9ACTN</name>
<dbReference type="EMBL" id="FNVU01000003">
    <property type="protein sequence ID" value="SEG08829.1"/>
    <property type="molecule type" value="Genomic_DNA"/>
</dbReference>
<gene>
    <name evidence="2" type="ORF">SAMN05216223_103179</name>
</gene>
<feature type="region of interest" description="Disordered" evidence="1">
    <location>
        <begin position="186"/>
        <end position="208"/>
    </location>
</feature>
<evidence type="ECO:0000313" key="2">
    <source>
        <dbReference type="EMBL" id="SEG08829.1"/>
    </source>
</evidence>
<protein>
    <recommendedName>
        <fullName evidence="4">DUF3000 domain-containing protein</fullName>
    </recommendedName>
</protein>
<dbReference type="OrthoDB" id="3210980at2"/>
<dbReference type="RefSeq" id="WP_103884950.1">
    <property type="nucleotide sequence ID" value="NZ_FNVU01000003.1"/>
</dbReference>
<dbReference type="Pfam" id="PF11452">
    <property type="entry name" value="DUF3000"/>
    <property type="match status" value="1"/>
</dbReference>
<evidence type="ECO:0000313" key="3">
    <source>
        <dbReference type="Proteomes" id="UP000236754"/>
    </source>
</evidence>
<dbReference type="InterPro" id="IPR021555">
    <property type="entry name" value="DUF3000"/>
</dbReference>